<evidence type="ECO:0000313" key="3">
    <source>
        <dbReference type="Proteomes" id="UP000654257"/>
    </source>
</evidence>
<feature type="domain" description="Stress-response A/B barrel" evidence="1">
    <location>
        <begin position="2"/>
        <end position="92"/>
    </location>
</feature>
<evidence type="ECO:0000313" key="2">
    <source>
        <dbReference type="EMBL" id="GGG15930.1"/>
    </source>
</evidence>
<evidence type="ECO:0000259" key="1">
    <source>
        <dbReference type="PROSITE" id="PS51502"/>
    </source>
</evidence>
<name>A0A917LED9_9NOCA</name>
<dbReference type="AlphaFoldDB" id="A0A917LED9"/>
<dbReference type="SUPFAM" id="SSF54909">
    <property type="entry name" value="Dimeric alpha+beta barrel"/>
    <property type="match status" value="1"/>
</dbReference>
<organism evidence="2 3">
    <name type="scientific">Rhodococcoides trifolii</name>
    <dbReference type="NCBI Taxonomy" id="908250"/>
    <lineage>
        <taxon>Bacteria</taxon>
        <taxon>Bacillati</taxon>
        <taxon>Actinomycetota</taxon>
        <taxon>Actinomycetes</taxon>
        <taxon>Mycobacteriales</taxon>
        <taxon>Nocardiaceae</taxon>
        <taxon>Rhodococcoides</taxon>
    </lineage>
</organism>
<keyword evidence="3" id="KW-1185">Reference proteome</keyword>
<dbReference type="EMBL" id="BMCU01000003">
    <property type="protein sequence ID" value="GGG15930.1"/>
    <property type="molecule type" value="Genomic_DNA"/>
</dbReference>
<dbReference type="PROSITE" id="PS51502">
    <property type="entry name" value="S_R_A_B_BARREL"/>
    <property type="match status" value="1"/>
</dbReference>
<dbReference type="InterPro" id="IPR013097">
    <property type="entry name" value="Dabb"/>
</dbReference>
<sequence>MIRNVVMGRLRHEADRMQLETALAGIAALKLPGLLSNHTGFDAGLRGGGWTFAITNDWQDAESYRVYDLDPEHNVYRRSIVEVCDDVARVQFEL</sequence>
<proteinExistence type="predicted"/>
<comment type="caution">
    <text evidence="2">The sequence shown here is derived from an EMBL/GenBank/DDBJ whole genome shotgun (WGS) entry which is preliminary data.</text>
</comment>
<dbReference type="RefSeq" id="WP_188545869.1">
    <property type="nucleotide sequence ID" value="NZ_BMCU01000003.1"/>
</dbReference>
<dbReference type="Gene3D" id="3.30.70.100">
    <property type="match status" value="1"/>
</dbReference>
<reference evidence="2" key="1">
    <citation type="journal article" date="2014" name="Int. J. Syst. Evol. Microbiol.">
        <title>Complete genome sequence of Corynebacterium casei LMG S-19264T (=DSM 44701T), isolated from a smear-ripened cheese.</title>
        <authorList>
            <consortium name="US DOE Joint Genome Institute (JGI-PGF)"/>
            <person name="Walter F."/>
            <person name="Albersmeier A."/>
            <person name="Kalinowski J."/>
            <person name="Ruckert C."/>
        </authorList>
    </citation>
    <scope>NUCLEOTIDE SEQUENCE</scope>
    <source>
        <strain evidence="2">CCM 7905</strain>
    </source>
</reference>
<dbReference type="SMART" id="SM00886">
    <property type="entry name" value="Dabb"/>
    <property type="match status" value="1"/>
</dbReference>
<dbReference type="InterPro" id="IPR011008">
    <property type="entry name" value="Dimeric_a/b-barrel"/>
</dbReference>
<accession>A0A917LED9</accession>
<reference evidence="2" key="2">
    <citation type="submission" date="2020-09" db="EMBL/GenBank/DDBJ databases">
        <authorList>
            <person name="Sun Q."/>
            <person name="Sedlacek I."/>
        </authorList>
    </citation>
    <scope>NUCLEOTIDE SEQUENCE</scope>
    <source>
        <strain evidence="2">CCM 7905</strain>
    </source>
</reference>
<dbReference type="Pfam" id="PF07876">
    <property type="entry name" value="Dabb"/>
    <property type="match status" value="1"/>
</dbReference>
<protein>
    <recommendedName>
        <fullName evidence="1">Stress-response A/B barrel domain-containing protein</fullName>
    </recommendedName>
</protein>
<dbReference type="Proteomes" id="UP000654257">
    <property type="component" value="Unassembled WGS sequence"/>
</dbReference>
<gene>
    <name evidence="2" type="ORF">GCM10007304_32520</name>
</gene>